<name>A0A859FGV1_9BACI</name>
<evidence type="ECO:0000256" key="1">
    <source>
        <dbReference type="SAM" id="SignalP"/>
    </source>
</evidence>
<dbReference type="Pfam" id="PF07833">
    <property type="entry name" value="Cu_amine_oxidN1"/>
    <property type="match status" value="1"/>
</dbReference>
<feature type="signal peptide" evidence="1">
    <location>
        <begin position="1"/>
        <end position="30"/>
    </location>
</feature>
<dbReference type="Proteomes" id="UP000318138">
    <property type="component" value="Chromosome"/>
</dbReference>
<evidence type="ECO:0000313" key="4">
    <source>
        <dbReference type="Proteomes" id="UP000318138"/>
    </source>
</evidence>
<evidence type="ECO:0000313" key="3">
    <source>
        <dbReference type="EMBL" id="QKS72347.1"/>
    </source>
</evidence>
<accession>A0A859FGV1</accession>
<dbReference type="AlphaFoldDB" id="A0A859FGV1"/>
<proteinExistence type="predicted"/>
<feature type="domain" description="Copper amine oxidase-like N-terminal" evidence="2">
    <location>
        <begin position="42"/>
        <end position="134"/>
    </location>
</feature>
<dbReference type="KEGG" id="psua:FLK61_37590"/>
<dbReference type="EMBL" id="CP041372">
    <property type="protein sequence ID" value="QKS72347.1"/>
    <property type="molecule type" value="Genomic_DNA"/>
</dbReference>
<keyword evidence="1" id="KW-0732">Signal</keyword>
<dbReference type="RefSeq" id="WP_176010327.1">
    <property type="nucleotide sequence ID" value="NZ_CP041372.2"/>
</dbReference>
<sequence length="239" mass="26610">MKNLTKLFMVFVLLFSSAVTLFSYPTGSQAREVVELDGAELVGNRTLVPLRAIFEELGAVVDWNQAAKSVTAYKGSQRVFLTIGSRHTTVNGEHVVIDVPAQVSDGRTLVPLRFVSEALGADVQWNGQSATATITSAEKVIHVKVGKTSRYEEQALNLVKRHFDYDPSVNYRVELLHGTQFYLIEARVDFGSGIPSLVDAFIIVPSIYSDNPVIQNQLYEEDFDDFWYTVQILRSGIFG</sequence>
<dbReference type="InterPro" id="IPR012854">
    <property type="entry name" value="Cu_amine_oxidase-like_N"/>
</dbReference>
<reference evidence="4" key="1">
    <citation type="submission" date="2019-07" db="EMBL/GenBank/DDBJ databases">
        <title>Bacillus alkalisoli sp. nov. isolated from saline soil.</title>
        <authorList>
            <person name="Sun J.-Q."/>
            <person name="Xu L."/>
        </authorList>
    </citation>
    <scope>NUCLEOTIDE SEQUENCE [LARGE SCALE GENOMIC DNA]</scope>
    <source>
        <strain evidence="4">M4U3P1</strain>
    </source>
</reference>
<evidence type="ECO:0000259" key="2">
    <source>
        <dbReference type="Pfam" id="PF07833"/>
    </source>
</evidence>
<dbReference type="Gene3D" id="3.30.457.10">
    <property type="entry name" value="Copper amine oxidase-like, N-terminal domain"/>
    <property type="match status" value="1"/>
</dbReference>
<keyword evidence="4" id="KW-1185">Reference proteome</keyword>
<dbReference type="SUPFAM" id="SSF55383">
    <property type="entry name" value="Copper amine oxidase, domain N"/>
    <property type="match status" value="1"/>
</dbReference>
<dbReference type="InterPro" id="IPR036582">
    <property type="entry name" value="Mao_N_sf"/>
</dbReference>
<protein>
    <submittedName>
        <fullName evidence="3">Copper amine oxidase N-terminal domain-containing protein</fullName>
    </submittedName>
</protein>
<gene>
    <name evidence="3" type="ORF">FLK61_37590</name>
</gene>
<feature type="chain" id="PRO_5032585896" evidence="1">
    <location>
        <begin position="31"/>
        <end position="239"/>
    </location>
</feature>
<organism evidence="3 4">
    <name type="scientific">Paenalkalicoccus suaedae</name>
    <dbReference type="NCBI Taxonomy" id="2592382"/>
    <lineage>
        <taxon>Bacteria</taxon>
        <taxon>Bacillati</taxon>
        <taxon>Bacillota</taxon>
        <taxon>Bacilli</taxon>
        <taxon>Bacillales</taxon>
        <taxon>Bacillaceae</taxon>
        <taxon>Paenalkalicoccus</taxon>
    </lineage>
</organism>